<organism evidence="1 2">
    <name type="scientific">Trichinella papuae</name>
    <dbReference type="NCBI Taxonomy" id="268474"/>
    <lineage>
        <taxon>Eukaryota</taxon>
        <taxon>Metazoa</taxon>
        <taxon>Ecdysozoa</taxon>
        <taxon>Nematoda</taxon>
        <taxon>Enoplea</taxon>
        <taxon>Dorylaimia</taxon>
        <taxon>Trichinellida</taxon>
        <taxon>Trichinellidae</taxon>
        <taxon>Trichinella</taxon>
    </lineage>
</organism>
<evidence type="ECO:0000313" key="1">
    <source>
        <dbReference type="EMBL" id="KRZ69196.1"/>
    </source>
</evidence>
<keyword evidence="2" id="KW-1185">Reference proteome</keyword>
<sequence>MSCPNEKNIAQGFAISTNSSLNGRECDRQYANFRRHLFQKYGVVYGETEKKSENYNEPGLTLHESVFVEIFP</sequence>
<reference evidence="1 2" key="1">
    <citation type="submission" date="2015-01" db="EMBL/GenBank/DDBJ databases">
        <title>Evolution of Trichinella species and genotypes.</title>
        <authorList>
            <person name="Korhonen P.K."/>
            <person name="Edoardo P."/>
            <person name="Giuseppe L.R."/>
            <person name="Gasser R.B."/>
        </authorList>
    </citation>
    <scope>NUCLEOTIDE SEQUENCE [LARGE SCALE GENOMIC DNA]</scope>
    <source>
        <strain evidence="1">ISS1980</strain>
    </source>
</reference>
<protein>
    <submittedName>
        <fullName evidence="1">Uncharacterized protein</fullName>
    </submittedName>
</protein>
<accession>A0A0V1MBY5</accession>
<dbReference type="EMBL" id="JYDO01000142">
    <property type="protein sequence ID" value="KRZ69196.1"/>
    <property type="molecule type" value="Genomic_DNA"/>
</dbReference>
<gene>
    <name evidence="1" type="ORF">T10_5603</name>
</gene>
<evidence type="ECO:0000313" key="2">
    <source>
        <dbReference type="Proteomes" id="UP000054843"/>
    </source>
</evidence>
<dbReference type="AlphaFoldDB" id="A0A0V1MBY5"/>
<proteinExistence type="predicted"/>
<name>A0A0V1MBY5_9BILA</name>
<comment type="caution">
    <text evidence="1">The sequence shown here is derived from an EMBL/GenBank/DDBJ whole genome shotgun (WGS) entry which is preliminary data.</text>
</comment>
<dbReference type="Proteomes" id="UP000054843">
    <property type="component" value="Unassembled WGS sequence"/>
</dbReference>